<dbReference type="EMBL" id="GEDG01025729">
    <property type="protein sequence ID" value="JAP15045.1"/>
    <property type="molecule type" value="Transcribed_RNA"/>
</dbReference>
<dbReference type="AlphaFoldDB" id="A0A0V0H3V5"/>
<name>A0A0V0H3V5_SOLCH</name>
<evidence type="ECO:0000313" key="2">
    <source>
        <dbReference type="EMBL" id="JAP15045.1"/>
    </source>
</evidence>
<reference evidence="2" key="1">
    <citation type="submission" date="2015-12" db="EMBL/GenBank/DDBJ databases">
        <title>Gene expression during late stages of embryo sac development: a critical building block for successful pollen-pistil interactions.</title>
        <authorList>
            <person name="Liu Y."/>
            <person name="Joly V."/>
            <person name="Sabar M."/>
            <person name="Matton D.P."/>
        </authorList>
    </citation>
    <scope>NUCLEOTIDE SEQUENCE</scope>
</reference>
<evidence type="ECO:0000256" key="1">
    <source>
        <dbReference type="SAM" id="MobiDB-lite"/>
    </source>
</evidence>
<proteinExistence type="predicted"/>
<protein>
    <submittedName>
        <fullName evidence="2">Putative ovule protein</fullName>
    </submittedName>
</protein>
<sequence>METFSPRHKKKDFDPFVTALQKQSRTEKPQQNSSNLSPLKVSDLLFDHESNQENTKKFASVSSSSSSSSSSFVFFSFFNDLTLVKKMKNQRLVAIPKFFRRLTK</sequence>
<feature type="region of interest" description="Disordered" evidence="1">
    <location>
        <begin position="1"/>
        <end position="37"/>
    </location>
</feature>
<accession>A0A0V0H3V5</accession>
<feature type="compositionally biased region" description="Basic residues" evidence="1">
    <location>
        <begin position="1"/>
        <end position="10"/>
    </location>
</feature>
<organism evidence="2">
    <name type="scientific">Solanum chacoense</name>
    <name type="common">Chaco potato</name>
    <dbReference type="NCBI Taxonomy" id="4108"/>
    <lineage>
        <taxon>Eukaryota</taxon>
        <taxon>Viridiplantae</taxon>
        <taxon>Streptophyta</taxon>
        <taxon>Embryophyta</taxon>
        <taxon>Tracheophyta</taxon>
        <taxon>Spermatophyta</taxon>
        <taxon>Magnoliopsida</taxon>
        <taxon>eudicotyledons</taxon>
        <taxon>Gunneridae</taxon>
        <taxon>Pentapetalae</taxon>
        <taxon>asterids</taxon>
        <taxon>lamiids</taxon>
        <taxon>Solanales</taxon>
        <taxon>Solanaceae</taxon>
        <taxon>Solanoideae</taxon>
        <taxon>Solaneae</taxon>
        <taxon>Solanum</taxon>
    </lineage>
</organism>